<evidence type="ECO:0008006" key="3">
    <source>
        <dbReference type="Google" id="ProtNLM"/>
    </source>
</evidence>
<dbReference type="GeneID" id="303484097"/>
<evidence type="ECO:0000313" key="2">
    <source>
        <dbReference type="Proteomes" id="UP000258016"/>
    </source>
</evidence>
<sequence length="188" mass="20224">MTSASATLNHPPAITSWQDIFDPDTRIVIDPEAVLLRWDEIAPLLDLAPFGHRAAGPPDTVAQALPPMPPALTAAITDLATRFAALMRCETVRVRLEGVTGNACRKVHADYTDLRLICTLAGPGTDYTLRDDPDAPLQRIATGAVALFKGQEFGPGHRACLHRSPPIEGSGDKRLVLVIDTPDRHPNG</sequence>
<proteinExistence type="predicted"/>
<dbReference type="InterPro" id="IPR014955">
    <property type="entry name" value="DUF1826"/>
</dbReference>
<keyword evidence="2" id="KW-1185">Reference proteome</keyword>
<organism evidence="1 2">
    <name type="scientific">Blastomonas fulva</name>
    <dbReference type="NCBI Taxonomy" id="1550728"/>
    <lineage>
        <taxon>Bacteria</taxon>
        <taxon>Pseudomonadati</taxon>
        <taxon>Pseudomonadota</taxon>
        <taxon>Alphaproteobacteria</taxon>
        <taxon>Sphingomonadales</taxon>
        <taxon>Sphingomonadaceae</taxon>
        <taxon>Blastomonas</taxon>
    </lineage>
</organism>
<dbReference type="RefSeq" id="WP_117351132.1">
    <property type="nucleotide sequence ID" value="NZ_CP020083.1"/>
</dbReference>
<reference evidence="1 2" key="1">
    <citation type="submission" date="2017-03" db="EMBL/GenBank/DDBJ databases">
        <title>Complete genome sequence of Blastomonas fulva degrading microcsystin LR.</title>
        <authorList>
            <person name="Lee H.-g."/>
            <person name="Jin L."/>
            <person name="oh H.-M."/>
        </authorList>
    </citation>
    <scope>NUCLEOTIDE SEQUENCE [LARGE SCALE GENOMIC DNA]</scope>
    <source>
        <strain evidence="1 2">T2</strain>
    </source>
</reference>
<dbReference type="Pfam" id="PF08856">
    <property type="entry name" value="DUF1826"/>
    <property type="match status" value="1"/>
</dbReference>
<dbReference type="EMBL" id="CP020083">
    <property type="protein sequence ID" value="ASR50175.1"/>
    <property type="molecule type" value="Genomic_DNA"/>
</dbReference>
<gene>
    <name evidence="1" type="ORF">B5J99_00725</name>
</gene>
<evidence type="ECO:0000313" key="1">
    <source>
        <dbReference type="EMBL" id="ASR50175.1"/>
    </source>
</evidence>
<protein>
    <recommendedName>
        <fullName evidence="3">DUF1826 domain-containing protein</fullName>
    </recommendedName>
</protein>
<name>A0ABM6M2U4_9SPHN</name>
<accession>A0ABM6M2U4</accession>
<dbReference type="Proteomes" id="UP000258016">
    <property type="component" value="Chromosome"/>
</dbReference>